<proteinExistence type="predicted"/>
<feature type="non-terminal residue" evidence="3">
    <location>
        <position position="151"/>
    </location>
</feature>
<feature type="chain" id="PRO_5032325937" evidence="2">
    <location>
        <begin position="22"/>
        <end position="151"/>
    </location>
</feature>
<name>A0A812MM38_9DINO</name>
<evidence type="ECO:0000256" key="2">
    <source>
        <dbReference type="SAM" id="SignalP"/>
    </source>
</evidence>
<feature type="transmembrane region" description="Helical" evidence="1">
    <location>
        <begin position="115"/>
        <end position="135"/>
    </location>
</feature>
<evidence type="ECO:0000256" key="1">
    <source>
        <dbReference type="SAM" id="Phobius"/>
    </source>
</evidence>
<keyword evidence="1" id="KW-0472">Membrane</keyword>
<feature type="signal peptide" evidence="2">
    <location>
        <begin position="1"/>
        <end position="21"/>
    </location>
</feature>
<accession>A0A812MM38</accession>
<organism evidence="3 4">
    <name type="scientific">Symbiodinium necroappetens</name>
    <dbReference type="NCBI Taxonomy" id="1628268"/>
    <lineage>
        <taxon>Eukaryota</taxon>
        <taxon>Sar</taxon>
        <taxon>Alveolata</taxon>
        <taxon>Dinophyceae</taxon>
        <taxon>Suessiales</taxon>
        <taxon>Symbiodiniaceae</taxon>
        <taxon>Symbiodinium</taxon>
    </lineage>
</organism>
<gene>
    <name evidence="3" type="ORF">SNEC2469_LOCUS6643</name>
</gene>
<dbReference type="EMBL" id="CAJNJA010011544">
    <property type="protein sequence ID" value="CAE7274552.1"/>
    <property type="molecule type" value="Genomic_DNA"/>
</dbReference>
<protein>
    <submittedName>
        <fullName evidence="3">Uncharacterized protein</fullName>
    </submittedName>
</protein>
<evidence type="ECO:0000313" key="3">
    <source>
        <dbReference type="EMBL" id="CAE7274552.1"/>
    </source>
</evidence>
<keyword evidence="1" id="KW-1133">Transmembrane helix</keyword>
<keyword evidence="4" id="KW-1185">Reference proteome</keyword>
<dbReference type="Proteomes" id="UP000601435">
    <property type="component" value="Unassembled WGS sequence"/>
</dbReference>
<keyword evidence="1" id="KW-0812">Transmembrane</keyword>
<evidence type="ECO:0000313" key="4">
    <source>
        <dbReference type="Proteomes" id="UP000601435"/>
    </source>
</evidence>
<keyword evidence="2" id="KW-0732">Signal</keyword>
<comment type="caution">
    <text evidence="3">The sequence shown here is derived from an EMBL/GenBank/DDBJ whole genome shotgun (WGS) entry which is preliminary data.</text>
</comment>
<reference evidence="3" key="1">
    <citation type="submission" date="2021-02" db="EMBL/GenBank/DDBJ databases">
        <authorList>
            <person name="Dougan E. K."/>
            <person name="Rhodes N."/>
            <person name="Thang M."/>
            <person name="Chan C."/>
        </authorList>
    </citation>
    <scope>NUCLEOTIDE SEQUENCE</scope>
</reference>
<dbReference type="OrthoDB" id="435721at2759"/>
<feature type="transmembrane region" description="Helical" evidence="1">
    <location>
        <begin position="87"/>
        <end position="108"/>
    </location>
</feature>
<dbReference type="AlphaFoldDB" id="A0A812MM38"/>
<feature type="non-terminal residue" evidence="3">
    <location>
        <position position="1"/>
    </location>
</feature>
<sequence length="151" mass="16237">MGAMVRKRLAFLILAFTMTQTKQVLPSHGNPVGGCTGFTFWRSPRLPPSTSSALHRRPETQTRTSTAVTSGISERWIWPVPDGFESALAALAGCFFFAYSAWLSFLGFCAGFPAAALWTFAIGYAIGLLCGIFLYKFDSGIQVASGAGVLL</sequence>